<dbReference type="InterPro" id="IPR006073">
    <property type="entry name" value="GTP-bd"/>
</dbReference>
<name>A0A0J1I350_BACAN</name>
<comment type="caution">
    <text evidence="2">The sequence shown here is derived from an EMBL/GenBank/DDBJ whole genome shotgun (WGS) entry which is preliminary data.</text>
</comment>
<dbReference type="AlphaFoldDB" id="A0A0J1I350"/>
<dbReference type="Pfam" id="PF01926">
    <property type="entry name" value="MMR_HSR1"/>
    <property type="match status" value="1"/>
</dbReference>
<evidence type="ECO:0000259" key="1">
    <source>
        <dbReference type="Pfam" id="PF01926"/>
    </source>
</evidence>
<dbReference type="InterPro" id="IPR027417">
    <property type="entry name" value="P-loop_NTPase"/>
</dbReference>
<dbReference type="EMBL" id="LDPG01000002">
    <property type="protein sequence ID" value="KLV20361.1"/>
    <property type="molecule type" value="Genomic_DNA"/>
</dbReference>
<gene>
    <name evidence="2" type="ORF">ABW01_05355</name>
</gene>
<feature type="domain" description="G" evidence="1">
    <location>
        <begin position="45"/>
        <end position="123"/>
    </location>
</feature>
<organism evidence="2 3">
    <name type="scientific">Bacillus anthracis</name>
    <name type="common">anthrax bacterium</name>
    <dbReference type="NCBI Taxonomy" id="1392"/>
    <lineage>
        <taxon>Bacteria</taxon>
        <taxon>Bacillati</taxon>
        <taxon>Bacillota</taxon>
        <taxon>Bacilli</taxon>
        <taxon>Bacillales</taxon>
        <taxon>Bacillaceae</taxon>
        <taxon>Bacillus</taxon>
        <taxon>Bacillus cereus group</taxon>
    </lineage>
</organism>
<evidence type="ECO:0000313" key="3">
    <source>
        <dbReference type="Proteomes" id="UP000035904"/>
    </source>
</evidence>
<sequence>MNIQKLKQIEEISKKLGLQEIQSNINKIINIVEEKGVKPVIINTGLLKAGKSSLFNALCDKEKFKSGVIRTTTVNKKFELPDYVLVDTPGLNANEEDTNEAFEGYKNADVIIFVHNIEDGELSRVECDAIHEISSIFQGTDGFLNSSILVLSHADQVEEATINKIKSVIQNQCEKIFEGQFAHIISVNSIGYLRGVSEEKQLLVKTSNVLCLKEILIKEVNKEKKQTYFKQSVKKSLEKVMGKVTIELQGAQERKVEIDSIVNQIYAMEKVKKEIIGKVKYTINGLQDEKVVRSNFLTPYFSYEDSSYCKNYDSKYRAKEEAQKACEKAIKNAASAARERALGLVADYQNYIAPDGKINSVKMELYKTYNELKEIYYSVIKNAANIPVLELSLKKDGEIDRLKSGVEEAYRRAKIIRQDFFHSAKHYLTNYSSNMWIEESTTYKEVKGIFGGTKYKDVNCYNWEIKGAIDDVKSHAKEMVEDVEIYAYDEVNELYKCYIADFISQFNDVYPFFKKQIDHQIAQMKKCVTDSEMLEERITSLKIINRELGCVYI</sequence>
<dbReference type="Proteomes" id="UP000035904">
    <property type="component" value="Unassembled WGS sequence"/>
</dbReference>
<evidence type="ECO:0000313" key="2">
    <source>
        <dbReference type="EMBL" id="KLV20361.1"/>
    </source>
</evidence>
<accession>A0A0J1I350</accession>
<dbReference type="RefSeq" id="WP_001988728.1">
    <property type="nucleotide sequence ID" value="NZ_LDPG01000002.1"/>
</dbReference>
<dbReference type="GO" id="GO:0005525">
    <property type="term" value="F:GTP binding"/>
    <property type="evidence" value="ECO:0007669"/>
    <property type="project" value="InterPro"/>
</dbReference>
<dbReference type="PATRIC" id="fig|1392.242.peg.2649"/>
<proteinExistence type="predicted"/>
<reference evidence="2 3" key="1">
    <citation type="submission" date="2015-05" db="EMBL/GenBank/DDBJ databases">
        <title>Whole genome sequence and identification of bacterial endophytes from Costus igneus.</title>
        <authorList>
            <person name="Lee Y.P."/>
            <person name="Gan H.M."/>
            <person name="Eng W."/>
            <person name="Wheatley M.S."/>
            <person name="Caraballo A."/>
            <person name="Polter S."/>
            <person name="Savka M.A."/>
            <person name="Hudson A.O."/>
        </authorList>
    </citation>
    <scope>NUCLEOTIDE SEQUENCE [LARGE SCALE GENOMIC DNA]</scope>
    <source>
        <strain evidence="2 3">RIT375</strain>
    </source>
</reference>
<protein>
    <recommendedName>
        <fullName evidence="1">G domain-containing protein</fullName>
    </recommendedName>
</protein>
<dbReference type="SUPFAM" id="SSF52540">
    <property type="entry name" value="P-loop containing nucleoside triphosphate hydrolases"/>
    <property type="match status" value="1"/>
</dbReference>
<dbReference type="Gene3D" id="3.40.50.300">
    <property type="entry name" value="P-loop containing nucleotide triphosphate hydrolases"/>
    <property type="match status" value="1"/>
</dbReference>